<keyword evidence="5" id="KW-0732">Signal</keyword>
<comment type="caution">
    <text evidence="12">The sequence shown here is derived from an EMBL/GenBank/DDBJ whole genome shotgun (WGS) entry which is preliminary data.</text>
</comment>
<dbReference type="InterPro" id="IPR013783">
    <property type="entry name" value="Ig-like_fold"/>
</dbReference>
<dbReference type="Gene3D" id="2.60.120.1540">
    <property type="match status" value="1"/>
</dbReference>
<dbReference type="InterPro" id="IPR001599">
    <property type="entry name" value="Macroglobln_a2"/>
</dbReference>
<dbReference type="CDD" id="cd02897">
    <property type="entry name" value="A2M_2"/>
    <property type="match status" value="1"/>
</dbReference>
<dbReference type="InterPro" id="IPR011626">
    <property type="entry name" value="Alpha-macroglobulin_TED"/>
</dbReference>
<evidence type="ECO:0000313" key="13">
    <source>
        <dbReference type="Proteomes" id="UP000752171"/>
    </source>
</evidence>
<dbReference type="EMBL" id="JAICCE010000018">
    <property type="protein sequence ID" value="KAG9265132.1"/>
    <property type="molecule type" value="Genomic_DNA"/>
</dbReference>
<evidence type="ECO:0000256" key="3">
    <source>
        <dbReference type="ARBA" id="ARBA00022525"/>
    </source>
</evidence>
<dbReference type="Gene3D" id="2.60.40.10">
    <property type="entry name" value="Immunoglobulins"/>
    <property type="match status" value="1"/>
</dbReference>
<protein>
    <submittedName>
        <fullName evidence="12">Alpha-2-macroglobulin-like</fullName>
    </submittedName>
</protein>
<dbReference type="InterPro" id="IPR009048">
    <property type="entry name" value="A-macroglobulin_rcpt-bd"/>
</dbReference>
<proteinExistence type="inferred from homology"/>
<keyword evidence="8" id="KW-0325">Glycoprotein</keyword>
<evidence type="ECO:0000256" key="7">
    <source>
        <dbReference type="ARBA" id="ARBA00023157"/>
    </source>
</evidence>
<evidence type="ECO:0000256" key="1">
    <source>
        <dbReference type="ARBA" id="ARBA00004613"/>
    </source>
</evidence>
<evidence type="ECO:0000259" key="10">
    <source>
        <dbReference type="SMART" id="SM01360"/>
    </source>
</evidence>
<keyword evidence="4" id="KW-0646">Protease inhibitor</keyword>
<dbReference type="PANTHER" id="PTHR11412:SF150">
    <property type="entry name" value="ALPHA-2-MACROGLOBULIN-RELATED"/>
    <property type="match status" value="1"/>
</dbReference>
<dbReference type="InterPro" id="IPR041555">
    <property type="entry name" value="MG3"/>
</dbReference>
<evidence type="ECO:0000259" key="9">
    <source>
        <dbReference type="SMART" id="SM01359"/>
    </source>
</evidence>
<feature type="domain" description="Alpha-2-macroglobulin bait region" evidence="9">
    <location>
        <begin position="444"/>
        <end position="593"/>
    </location>
</feature>
<dbReference type="FunFam" id="2.60.40.10:FF:000312">
    <property type="entry name" value="Alpha-2-macroglobulin like 1"/>
    <property type="match status" value="1"/>
</dbReference>
<dbReference type="PANTHER" id="PTHR11412">
    <property type="entry name" value="MACROGLOBULIN / COMPLEMENT"/>
    <property type="match status" value="1"/>
</dbReference>
<evidence type="ECO:0000256" key="6">
    <source>
        <dbReference type="ARBA" id="ARBA00022900"/>
    </source>
</evidence>
<dbReference type="InterPro" id="IPR019742">
    <property type="entry name" value="MacrogloblnA2_CS"/>
</dbReference>
<evidence type="ECO:0000259" key="11">
    <source>
        <dbReference type="SMART" id="SM01361"/>
    </source>
</evidence>
<dbReference type="FunFam" id="2.60.40.1930:FF:000001">
    <property type="entry name" value="CD109 isoform 3"/>
    <property type="match status" value="1"/>
</dbReference>
<dbReference type="InterPro" id="IPR014756">
    <property type="entry name" value="Ig_E-set"/>
</dbReference>
<feature type="domain" description="Alpha-2-macroglobulin" evidence="10">
    <location>
        <begin position="699"/>
        <end position="788"/>
    </location>
</feature>
<dbReference type="FunFam" id="1.50.10.20:FF:000001">
    <property type="entry name" value="CD109 isoform 1"/>
    <property type="match status" value="1"/>
</dbReference>
<keyword evidence="7" id="KW-1015">Disulfide bond</keyword>
<dbReference type="InterPro" id="IPR036595">
    <property type="entry name" value="A-macroglobulin_rcpt-bd_sf"/>
</dbReference>
<reference evidence="12 13" key="1">
    <citation type="submission" date="2021-07" db="EMBL/GenBank/DDBJ databases">
        <authorList>
            <person name="Imarazene B."/>
            <person name="Zahm M."/>
            <person name="Klopp C."/>
            <person name="Cabau C."/>
            <person name="Beille S."/>
            <person name="Jouanno E."/>
            <person name="Castinel A."/>
            <person name="Lluch J."/>
            <person name="Gil L."/>
            <person name="Kuchtly C."/>
            <person name="Lopez Roques C."/>
            <person name="Donnadieu C."/>
            <person name="Parrinello H."/>
            <person name="Journot L."/>
            <person name="Du K."/>
            <person name="Schartl M."/>
            <person name="Retaux S."/>
            <person name="Guiguen Y."/>
        </authorList>
    </citation>
    <scope>NUCLEOTIDE SEQUENCE [LARGE SCALE GENOMIC DNA]</scope>
    <source>
        <strain evidence="12">Pach_M1</strain>
        <tissue evidence="12">Testis</tissue>
    </source>
</reference>
<dbReference type="SUPFAM" id="SSF48239">
    <property type="entry name" value="Terpenoid cyclases/Protein prenyltransferases"/>
    <property type="match status" value="1"/>
</dbReference>
<dbReference type="InterPro" id="IPR047565">
    <property type="entry name" value="Alpha-macroglob_thiol-ester_cl"/>
</dbReference>
<keyword evidence="6" id="KW-0722">Serine protease inhibitor</keyword>
<dbReference type="SUPFAM" id="SSF81296">
    <property type="entry name" value="E set domains"/>
    <property type="match status" value="1"/>
</dbReference>
<dbReference type="Pfam" id="PF07703">
    <property type="entry name" value="A2M_BRD"/>
    <property type="match status" value="1"/>
</dbReference>
<evidence type="ECO:0000256" key="4">
    <source>
        <dbReference type="ARBA" id="ARBA00022690"/>
    </source>
</evidence>
<dbReference type="GO" id="GO:0007399">
    <property type="term" value="P:nervous system development"/>
    <property type="evidence" value="ECO:0007669"/>
    <property type="project" value="UniProtKB-ARBA"/>
</dbReference>
<dbReference type="PROSITE" id="PS00477">
    <property type="entry name" value="ALPHA_2_MACROGLOBULIN"/>
    <property type="match status" value="1"/>
</dbReference>
<dbReference type="SMART" id="SM01360">
    <property type="entry name" value="A2M"/>
    <property type="match status" value="1"/>
</dbReference>
<comment type="subcellular location">
    <subcellularLocation>
        <location evidence="1">Secreted</location>
    </subcellularLocation>
</comment>
<dbReference type="Gene3D" id="2.60.40.1930">
    <property type="match status" value="2"/>
</dbReference>
<dbReference type="Gene3D" id="2.60.40.1940">
    <property type="match status" value="1"/>
</dbReference>
<dbReference type="Pfam" id="PF00207">
    <property type="entry name" value="A2M"/>
    <property type="match status" value="1"/>
</dbReference>
<comment type="similarity">
    <text evidence="2">Belongs to the protease inhibitor I39 (alpha-2-macroglobulin) family.</text>
</comment>
<dbReference type="Pfam" id="PF01835">
    <property type="entry name" value="MG2"/>
    <property type="match status" value="1"/>
</dbReference>
<dbReference type="InterPro" id="IPR002890">
    <property type="entry name" value="MG2"/>
</dbReference>
<evidence type="ECO:0000256" key="5">
    <source>
        <dbReference type="ARBA" id="ARBA00022729"/>
    </source>
</evidence>
<dbReference type="SMART" id="SM01361">
    <property type="entry name" value="A2M_recep"/>
    <property type="match status" value="1"/>
</dbReference>
<dbReference type="GO" id="GO:0004867">
    <property type="term" value="F:serine-type endopeptidase inhibitor activity"/>
    <property type="evidence" value="ECO:0007669"/>
    <property type="project" value="UniProtKB-KW"/>
</dbReference>
<dbReference type="Pfam" id="PF07678">
    <property type="entry name" value="TED_complement"/>
    <property type="match status" value="1"/>
</dbReference>
<name>A0A8T2L5B0_ASTMX</name>
<keyword evidence="3" id="KW-0964">Secreted</keyword>
<evidence type="ECO:0000256" key="2">
    <source>
        <dbReference type="ARBA" id="ARBA00010952"/>
    </source>
</evidence>
<dbReference type="SUPFAM" id="SSF49410">
    <property type="entry name" value="Alpha-macroglobulin receptor domain"/>
    <property type="match status" value="1"/>
</dbReference>
<accession>A0A8T2L5B0</accession>
<dbReference type="Gene3D" id="1.50.10.20">
    <property type="match status" value="1"/>
</dbReference>
<dbReference type="Pfam" id="PF07677">
    <property type="entry name" value="A2M_recep"/>
    <property type="match status" value="1"/>
</dbReference>
<evidence type="ECO:0000313" key="12">
    <source>
        <dbReference type="EMBL" id="KAG9265132.1"/>
    </source>
</evidence>
<organism evidence="12 13">
    <name type="scientific">Astyanax mexicanus</name>
    <name type="common">Blind cave fish</name>
    <name type="synonym">Astyanax fasciatus mexicanus</name>
    <dbReference type="NCBI Taxonomy" id="7994"/>
    <lineage>
        <taxon>Eukaryota</taxon>
        <taxon>Metazoa</taxon>
        <taxon>Chordata</taxon>
        <taxon>Craniata</taxon>
        <taxon>Vertebrata</taxon>
        <taxon>Euteleostomi</taxon>
        <taxon>Actinopterygii</taxon>
        <taxon>Neopterygii</taxon>
        <taxon>Teleostei</taxon>
        <taxon>Ostariophysi</taxon>
        <taxon>Characiformes</taxon>
        <taxon>Characoidei</taxon>
        <taxon>Acestrorhamphidae</taxon>
        <taxon>Acestrorhamphinae</taxon>
        <taxon>Astyanax</taxon>
    </lineage>
</organism>
<dbReference type="InterPro" id="IPR050473">
    <property type="entry name" value="A2M/Complement_sys"/>
</dbReference>
<dbReference type="SMART" id="SM01359">
    <property type="entry name" value="A2M_N_2"/>
    <property type="match status" value="1"/>
</dbReference>
<dbReference type="Gene3D" id="2.20.130.20">
    <property type="match status" value="1"/>
</dbReference>
<evidence type="ECO:0000256" key="8">
    <source>
        <dbReference type="ARBA" id="ARBA00023180"/>
    </source>
</evidence>
<dbReference type="Pfam" id="PF17791">
    <property type="entry name" value="MG3"/>
    <property type="match status" value="1"/>
</dbReference>
<dbReference type="InterPro" id="IPR011625">
    <property type="entry name" value="A2M_N_BRD"/>
</dbReference>
<feature type="domain" description="Alpha-macroglobulin receptor-binding" evidence="11">
    <location>
        <begin position="1312"/>
        <end position="1397"/>
    </location>
</feature>
<dbReference type="Gene3D" id="2.60.40.690">
    <property type="entry name" value="Alpha-macroglobulin, receptor-binding domain"/>
    <property type="match status" value="1"/>
</dbReference>
<gene>
    <name evidence="12" type="primary">A2ML1</name>
    <name evidence="12" type="ORF">AMEX_G21498</name>
</gene>
<dbReference type="SMART" id="SM01419">
    <property type="entry name" value="Thiol-ester_cl"/>
    <property type="match status" value="1"/>
</dbReference>
<dbReference type="GO" id="GO:0005615">
    <property type="term" value="C:extracellular space"/>
    <property type="evidence" value="ECO:0007669"/>
    <property type="project" value="InterPro"/>
</dbReference>
<sequence length="1402" mass="156134">MNYLNNHLKLLLLVFSVFMVTFPAVILSGSEAKLCVSLLKLNEALQLTVYLHHNNQNRTLLQERVEEEFHRCSQFKAPEVEGLSVQEIRVEVRGESFVMTEKRKVAFQSHNPETFIQTDKPIYNPGQTVHFRVVTLDANLVPLQQEYSMVTLEDNKGNRIGQWMNVSSTILILQLSHQLNSEASEGVYKLEAKTGDRSTFHDFIVRKYVLPRFEVTLKAPKEQSVAEEELKIEVCGKYTYGKPVPGEALLEVCQPYYTGAQLIIPCLSENIKMDEDGCASHVFNLSLFSNSEFEHNFRYSLDINVVMTEEGTSISMVKSERTSFTYEIGKAEFLDLPKNFERDTVIEGKIKVVTYGGKPIPNKEVYLLKGWSPTLLLNLTTDDNGLAKFAVDAPAEPETVISLLASVYPGNQYQGYGKPFFRHSYAQIQFLQPATPSSPVYSKISIENLEEPIKCDSEVSIKLKYSIIGESTENYSTDLIYTVISRGAIVHHGYKKVEVKESRELTEGSVSFKLSVVPEMAPVVQVLVYGVLPSENVIAASRGFIVDKCFTNKVSLQFSPSEAVPGEQNYLQLSALPGSLCALSAVDQSVFILEPGKRLNADTVFRLLPFLYSYEVEDQPECLHVRPRRASTSDYAYDSIKFVGLKMVTNLVVRQPECLIYKGIQYFRSHDYGAGGLAYSLAGDYSEPVQTVRSFFPETWIWQLVEVGGSGSAQVPVTVPDTITTWEMDTFCLSSRGVGVAPAAQLRVFQPFFLELSLPYSIIRGEEFELKATVFNYFSKCIMVKVTPAPSSDYTLKASSSDEQYSSCLCANGRKTFRWTLVPSVLGVLNVTVNAAAEPSQALCDNEIVSVPERGRIDTVTRSLLVKAEGTEKTKSQSWLLCPQGNSVTEELELTLPEDVIEGSARASVSVLGDILGRALKNIDGLLKMPYGCGEQNIALLSPNIYILQYLENTQQLTPAIREKATGFLKSGYQRQLNYKHVNGAYSTFGRGEENTWLTAFVMRTFGKAQRYIFIDPKNIDQTKQWLISKQGPDGCFIRHGRLFNIRMKGGVNDNVTITAYITASLLELGHKAEDPLVIKGLSCLKSSLGTINTYATALLAYTFSLAGENEIRGQLLKKLDGDAISGDSRLHWSQSASEDSDSLSVEISSYMLLAFLSTDKLSTADLGYANRIVSWLVRQQNPYGGFSSTQDTVVALQALALYATKVYSPDGFSTVTVQSADKETHSFEVNQNNKLLYQEKSLQNVPGKYSVLVNGTTCASVQIALFYNVPTLTVPTTLSVKNEVGGNCTKSFGYTLSLNLTIKYDGVLNYTNMAIVDIKLLSGFTADPTFLTYFPLVERVDSKNDHVLMYLKELPQNTPVTYQLHIKQELPGKNLKPAVIKVYDYYQPSDQSETEYSSPCV</sequence>
<dbReference type="InterPro" id="IPR041813">
    <property type="entry name" value="A2M_TED"/>
</dbReference>
<dbReference type="Gene3D" id="6.20.50.160">
    <property type="match status" value="1"/>
</dbReference>
<dbReference type="InterPro" id="IPR008930">
    <property type="entry name" value="Terpenoid_cyclase/PrenylTrfase"/>
</dbReference>
<dbReference type="Proteomes" id="UP000752171">
    <property type="component" value="Unassembled WGS sequence"/>
</dbReference>